<dbReference type="RefSeq" id="WP_250858546.1">
    <property type="nucleotide sequence ID" value="NZ_JAGSOJ010000001.1"/>
</dbReference>
<dbReference type="Proteomes" id="UP001056429">
    <property type="component" value="Unassembled WGS sequence"/>
</dbReference>
<keyword evidence="3" id="KW-1185">Reference proteome</keyword>
<evidence type="ECO:0000313" key="2">
    <source>
        <dbReference type="EMBL" id="MCM1989554.1"/>
    </source>
</evidence>
<reference evidence="2" key="1">
    <citation type="journal article" date="2021" name="mSystems">
        <title>Bacteria and Archaea Synergistically Convert Glycine Betaine to Biogenic Methane in the Formosa Cold Seep of the South China Sea.</title>
        <authorList>
            <person name="Li L."/>
            <person name="Zhang W."/>
            <person name="Zhang S."/>
            <person name="Song L."/>
            <person name="Sun Q."/>
            <person name="Zhang H."/>
            <person name="Xiang H."/>
            <person name="Dong X."/>
        </authorList>
    </citation>
    <scope>NUCLEOTIDE SEQUENCE</scope>
    <source>
        <strain evidence="2">ZWT</strain>
    </source>
</reference>
<dbReference type="AlphaFoldDB" id="A0A9J6NYN9"/>
<gene>
    <name evidence="2" type="ORF">KDK92_07360</name>
</gene>
<proteinExistence type="predicted"/>
<keyword evidence="1" id="KW-0472">Membrane</keyword>
<accession>A0A9J6NYN9</accession>
<evidence type="ECO:0000256" key="1">
    <source>
        <dbReference type="SAM" id="Phobius"/>
    </source>
</evidence>
<comment type="caution">
    <text evidence="2">The sequence shown here is derived from an EMBL/GenBank/DDBJ whole genome shotgun (WGS) entry which is preliminary data.</text>
</comment>
<feature type="transmembrane region" description="Helical" evidence="1">
    <location>
        <begin position="45"/>
        <end position="67"/>
    </location>
</feature>
<keyword evidence="1" id="KW-0812">Transmembrane</keyword>
<organism evidence="2 3">
    <name type="scientific">Oceanirhabdus seepicola</name>
    <dbReference type="NCBI Taxonomy" id="2828781"/>
    <lineage>
        <taxon>Bacteria</taxon>
        <taxon>Bacillati</taxon>
        <taxon>Bacillota</taxon>
        <taxon>Clostridia</taxon>
        <taxon>Eubacteriales</taxon>
        <taxon>Clostridiaceae</taxon>
        <taxon>Oceanirhabdus</taxon>
    </lineage>
</organism>
<sequence>MDLSMKEIMEILFNIVYLITLWAIVFNMFKNANKLNSKYTKLGKLVAWTFALLAIGDTGHVGFRVVAYLKDGITESAALLGYGKFATSITVTFFYVLLLIIWKVRYNEKYNYFTHILFASGLVRLVLLVLPGNEWTSVVAPFNWAIYRNIPLMILGLGVAGLFLSSAKKEKDNTFKWIGIMILISYGFYIPVILFAHINPTIGMLMIPKTVAYLAAAFIAYYGVFKNKNENKNIQA</sequence>
<feature type="transmembrane region" description="Helical" evidence="1">
    <location>
        <begin position="112"/>
        <end position="132"/>
    </location>
</feature>
<evidence type="ECO:0000313" key="3">
    <source>
        <dbReference type="Proteomes" id="UP001056429"/>
    </source>
</evidence>
<feature type="transmembrane region" description="Helical" evidence="1">
    <location>
        <begin position="12"/>
        <end position="29"/>
    </location>
</feature>
<feature type="transmembrane region" description="Helical" evidence="1">
    <location>
        <begin position="177"/>
        <end position="198"/>
    </location>
</feature>
<protein>
    <submittedName>
        <fullName evidence="2">Uncharacterized protein</fullName>
    </submittedName>
</protein>
<reference evidence="2" key="2">
    <citation type="submission" date="2021-04" db="EMBL/GenBank/DDBJ databases">
        <authorList>
            <person name="Dong X."/>
        </authorList>
    </citation>
    <scope>NUCLEOTIDE SEQUENCE</scope>
    <source>
        <strain evidence="2">ZWT</strain>
    </source>
</reference>
<keyword evidence="1" id="KW-1133">Transmembrane helix</keyword>
<feature type="transmembrane region" description="Helical" evidence="1">
    <location>
        <begin position="144"/>
        <end position="165"/>
    </location>
</feature>
<feature type="transmembrane region" description="Helical" evidence="1">
    <location>
        <begin position="204"/>
        <end position="225"/>
    </location>
</feature>
<name>A0A9J6NYN9_9CLOT</name>
<dbReference type="EMBL" id="JAGSOJ010000001">
    <property type="protein sequence ID" value="MCM1989554.1"/>
    <property type="molecule type" value="Genomic_DNA"/>
</dbReference>
<feature type="transmembrane region" description="Helical" evidence="1">
    <location>
        <begin position="79"/>
        <end position="100"/>
    </location>
</feature>